<name>A0ABD2XPN5_9HYME</name>
<accession>A0ABD2XPN5</accession>
<protein>
    <recommendedName>
        <fullName evidence="1">Calponin-homology (CH) domain-containing protein</fullName>
    </recommendedName>
</protein>
<dbReference type="AlphaFoldDB" id="A0ABD2XPN5"/>
<dbReference type="PANTHER" id="PTHR12509">
    <property type="entry name" value="SPERMATOGENESIS-ASSOCIATED 4-RELATED"/>
    <property type="match status" value="1"/>
</dbReference>
<sequence>MNVDTELRGDDIREIYAWLDEIPLSRPKRNVTRDFSDGVLIAEILKRYYPKIVDIKNYIPASNTMNKIDNWSTLNRKVFPKINMKLSPELIKRLAQSQPGVIERVLYEIRTKIIKDCNADRNALFKDCEEGCIIELDASNPEDSLNQMVPRKVFIKLKKESDEKTNTICALQKRIDHLETMLAFKEQQIEDLTAQLVSSFDKM</sequence>
<organism evidence="2 3">
    <name type="scientific">Trichogramma kaykai</name>
    <dbReference type="NCBI Taxonomy" id="54128"/>
    <lineage>
        <taxon>Eukaryota</taxon>
        <taxon>Metazoa</taxon>
        <taxon>Ecdysozoa</taxon>
        <taxon>Arthropoda</taxon>
        <taxon>Hexapoda</taxon>
        <taxon>Insecta</taxon>
        <taxon>Pterygota</taxon>
        <taxon>Neoptera</taxon>
        <taxon>Endopterygota</taxon>
        <taxon>Hymenoptera</taxon>
        <taxon>Apocrita</taxon>
        <taxon>Proctotrupomorpha</taxon>
        <taxon>Chalcidoidea</taxon>
        <taxon>Trichogrammatidae</taxon>
        <taxon>Trichogramma</taxon>
    </lineage>
</organism>
<proteinExistence type="predicted"/>
<dbReference type="InterPro" id="IPR052111">
    <property type="entry name" value="Spermatogenesis_Ciliary_MAP"/>
</dbReference>
<reference evidence="2 3" key="1">
    <citation type="journal article" date="2024" name="bioRxiv">
        <title>A reference genome for Trichogramma kaykai: A tiny desert-dwelling parasitoid wasp with competing sex-ratio distorters.</title>
        <authorList>
            <person name="Culotta J."/>
            <person name="Lindsey A.R."/>
        </authorList>
    </citation>
    <scope>NUCLEOTIDE SEQUENCE [LARGE SCALE GENOMIC DNA]</scope>
    <source>
        <strain evidence="2 3">KSX58</strain>
    </source>
</reference>
<keyword evidence="3" id="KW-1185">Reference proteome</keyword>
<evidence type="ECO:0000313" key="3">
    <source>
        <dbReference type="Proteomes" id="UP001627154"/>
    </source>
</evidence>
<comment type="caution">
    <text evidence="2">The sequence shown here is derived from an EMBL/GenBank/DDBJ whole genome shotgun (WGS) entry which is preliminary data.</text>
</comment>
<dbReference type="SUPFAM" id="SSF47576">
    <property type="entry name" value="Calponin-homology domain, CH-domain"/>
    <property type="match status" value="1"/>
</dbReference>
<dbReference type="Proteomes" id="UP001627154">
    <property type="component" value="Unassembled WGS sequence"/>
</dbReference>
<dbReference type="EMBL" id="JBJJXI010000011">
    <property type="protein sequence ID" value="KAL3407340.1"/>
    <property type="molecule type" value="Genomic_DNA"/>
</dbReference>
<dbReference type="InterPro" id="IPR001715">
    <property type="entry name" value="CH_dom"/>
</dbReference>
<dbReference type="Pfam" id="PF06294">
    <property type="entry name" value="CH_2"/>
    <property type="match status" value="1"/>
</dbReference>
<dbReference type="PANTHER" id="PTHR12509:SF9">
    <property type="entry name" value="SPERM FLAGELLAR PROTEIN 1 ISOFORM X1"/>
    <property type="match status" value="1"/>
</dbReference>
<feature type="domain" description="Calponin-homology (CH)" evidence="1">
    <location>
        <begin position="9"/>
        <end position="114"/>
    </location>
</feature>
<dbReference type="PROSITE" id="PS50021">
    <property type="entry name" value="CH"/>
    <property type="match status" value="1"/>
</dbReference>
<dbReference type="GO" id="GO:0005737">
    <property type="term" value="C:cytoplasm"/>
    <property type="evidence" value="ECO:0007669"/>
    <property type="project" value="UniProtKB-ARBA"/>
</dbReference>
<dbReference type="InterPro" id="IPR036872">
    <property type="entry name" value="CH_dom_sf"/>
</dbReference>
<dbReference type="InterPro" id="IPR010441">
    <property type="entry name" value="CH_2"/>
</dbReference>
<evidence type="ECO:0000313" key="2">
    <source>
        <dbReference type="EMBL" id="KAL3407340.1"/>
    </source>
</evidence>
<evidence type="ECO:0000259" key="1">
    <source>
        <dbReference type="PROSITE" id="PS50021"/>
    </source>
</evidence>
<gene>
    <name evidence="2" type="ORF">TKK_000601</name>
</gene>
<dbReference type="Gene3D" id="1.10.418.10">
    <property type="entry name" value="Calponin-like domain"/>
    <property type="match status" value="1"/>
</dbReference>
<dbReference type="FunFam" id="1.10.418.10:FF:000059">
    <property type="entry name" value="RIKEN cDNA 6430531B16 gene"/>
    <property type="match status" value="1"/>
</dbReference>